<feature type="compositionally biased region" description="Low complexity" evidence="7">
    <location>
        <begin position="62"/>
        <end position="75"/>
    </location>
</feature>
<organism evidence="9 10">
    <name type="scientific">Megalurothrips usitatus</name>
    <name type="common">bean blossom thrips</name>
    <dbReference type="NCBI Taxonomy" id="439358"/>
    <lineage>
        <taxon>Eukaryota</taxon>
        <taxon>Metazoa</taxon>
        <taxon>Ecdysozoa</taxon>
        <taxon>Arthropoda</taxon>
        <taxon>Hexapoda</taxon>
        <taxon>Insecta</taxon>
        <taxon>Pterygota</taxon>
        <taxon>Neoptera</taxon>
        <taxon>Paraneoptera</taxon>
        <taxon>Thysanoptera</taxon>
        <taxon>Terebrantia</taxon>
        <taxon>Thripoidea</taxon>
        <taxon>Thripidae</taxon>
        <taxon>Megalurothrips</taxon>
    </lineage>
</organism>
<dbReference type="FunFam" id="1.10.287.3700:FF:000001">
    <property type="entry name" value="PAN2-PAN3 deadenylation complex subunit PAN3"/>
    <property type="match status" value="1"/>
</dbReference>
<dbReference type="InterPro" id="IPR011009">
    <property type="entry name" value="Kinase-like_dom_sf"/>
</dbReference>
<feature type="domain" description="Protein kinase" evidence="8">
    <location>
        <begin position="254"/>
        <end position="526"/>
    </location>
</feature>
<dbReference type="GO" id="GO:0008143">
    <property type="term" value="F:poly(A) binding"/>
    <property type="evidence" value="ECO:0007669"/>
    <property type="project" value="TreeGrafter"/>
</dbReference>
<evidence type="ECO:0000313" key="9">
    <source>
        <dbReference type="EMBL" id="KAJ1523367.1"/>
    </source>
</evidence>
<evidence type="ECO:0000256" key="4">
    <source>
        <dbReference type="ARBA" id="ARBA00022840"/>
    </source>
</evidence>
<feature type="binding site" evidence="6">
    <location>
        <position position="283"/>
    </location>
    <ligand>
        <name>ATP</name>
        <dbReference type="ChEBI" id="CHEBI:30616"/>
    </ligand>
</feature>
<keyword evidence="2 6" id="KW-0507">mRNA processing</keyword>
<dbReference type="PROSITE" id="PS50011">
    <property type="entry name" value="PROTEIN_KINASE_DOM"/>
    <property type="match status" value="1"/>
</dbReference>
<dbReference type="Gene3D" id="1.10.510.10">
    <property type="entry name" value="Transferase(Phosphotransferase) domain 1"/>
    <property type="match status" value="1"/>
</dbReference>
<accession>A0AAV7XCI2</accession>
<evidence type="ECO:0000313" key="10">
    <source>
        <dbReference type="Proteomes" id="UP001075354"/>
    </source>
</evidence>
<dbReference type="Pfam" id="PF18101">
    <property type="entry name" value="Pan3_CK"/>
    <property type="match status" value="1"/>
</dbReference>
<dbReference type="GO" id="GO:0000932">
    <property type="term" value="C:P-body"/>
    <property type="evidence" value="ECO:0007669"/>
    <property type="project" value="UniProtKB-SubCell"/>
</dbReference>
<dbReference type="FunFam" id="1.10.510.10:FF:000451">
    <property type="entry name" value="PAN2-PAN3 deadenylation complex subunit PAN3"/>
    <property type="match status" value="1"/>
</dbReference>
<dbReference type="Gene3D" id="1.10.287.3700">
    <property type="match status" value="1"/>
</dbReference>
<comment type="domain">
    <text evidence="6">The N-terminal zinc finger binds to poly(A) RNA.</text>
</comment>
<feature type="region of interest" description="Disordered" evidence="7">
    <location>
        <begin position="62"/>
        <end position="123"/>
    </location>
</feature>
<comment type="subcellular location">
    <subcellularLocation>
        <location evidence="6">Cytoplasm</location>
        <location evidence="6">P-body</location>
    </subcellularLocation>
</comment>
<feature type="coiled-coil region" evidence="6">
    <location>
        <begin position="523"/>
        <end position="561"/>
    </location>
</feature>
<dbReference type="SUPFAM" id="SSF56112">
    <property type="entry name" value="Protein kinase-like (PK-like)"/>
    <property type="match status" value="1"/>
</dbReference>
<dbReference type="InterPro" id="IPR000719">
    <property type="entry name" value="Prot_kinase_dom"/>
</dbReference>
<keyword evidence="3 6" id="KW-0547">Nucleotide-binding</keyword>
<keyword evidence="10" id="KW-1185">Reference proteome</keyword>
<evidence type="ECO:0000256" key="2">
    <source>
        <dbReference type="ARBA" id="ARBA00022664"/>
    </source>
</evidence>
<comment type="domain">
    <text evidence="6">The pseudokinase domain, the coiled-coil (CC), and C-terminal knob domain (CK) form a structural unit (PKC) that forms an extensive high-affinity interaction surface for PAN2.</text>
</comment>
<evidence type="ECO:0000256" key="5">
    <source>
        <dbReference type="ARBA" id="ARBA00023054"/>
    </source>
</evidence>
<comment type="domain">
    <text evidence="6">Contains a pseudokinase domain. The protein kinase domain is predicted to be catalytically inactive because some of the residues important for catalytic activity are substituted and it lacks the equivalent of the binding site for a peptide substrate. However, it has retained an ATP-binding site and ATP-binding is required for mRNA degradation, stimulating the activity of the PAN2 nuclease in vitro. The nucleotide-binding site is juxtaposed to the RNase active site of PAN2 in the complex and may actually bind nucleosides of a poly(A) RNA rather than ATP, feeding the poly(A)-tail to the active site of the deadenylase and thus increasing the efficiency with which this distributive enzyme degrades oligo(A) RNAs.</text>
</comment>
<proteinExistence type="inferred from homology"/>
<comment type="caution">
    <text evidence="9">The sequence shown here is derived from an EMBL/GenBank/DDBJ whole genome shotgun (WGS) entry which is preliminary data.</text>
</comment>
<comment type="caution">
    <text evidence="6">Lacks conserved residue(s) required for the propagation of feature annotation.</text>
</comment>
<evidence type="ECO:0000256" key="6">
    <source>
        <dbReference type="HAMAP-Rule" id="MF_03181"/>
    </source>
</evidence>
<dbReference type="Gene3D" id="1.20.5.5160">
    <property type="match status" value="1"/>
</dbReference>
<gene>
    <name evidence="6" type="primary">PAN3</name>
    <name evidence="9" type="ORF">ONE63_001234</name>
</gene>
<comment type="subunit">
    <text evidence="6">Homodimer. Forms a heterotrimer with a catalytic subunit PAN2 to form the poly(A)-nuclease (PAN) deadenylation complex. Interacts (via PAM-2 motif) with poly(A)-binding protein (via PABC domain), conferring substrate specificity of the enzyme complex.</text>
</comment>
<reference evidence="9" key="1">
    <citation type="submission" date="2022-12" db="EMBL/GenBank/DDBJ databases">
        <title>Chromosome-level genome assembly of the bean flower thrips Megalurothrips usitatus.</title>
        <authorList>
            <person name="Ma L."/>
            <person name="Liu Q."/>
            <person name="Li H."/>
            <person name="Cai W."/>
        </authorList>
    </citation>
    <scope>NUCLEOTIDE SEQUENCE</scope>
    <source>
        <strain evidence="9">Cailab_2022a</strain>
    </source>
</reference>
<dbReference type="InterPro" id="IPR041332">
    <property type="entry name" value="Pan3_CK"/>
</dbReference>
<feature type="binding site" evidence="6">
    <location>
        <begin position="418"/>
        <end position="419"/>
    </location>
    <ligand>
        <name>ATP</name>
        <dbReference type="ChEBI" id="CHEBI:30616"/>
    </ligand>
</feature>
<dbReference type="GO" id="GO:0006397">
    <property type="term" value="P:mRNA processing"/>
    <property type="evidence" value="ECO:0007669"/>
    <property type="project" value="UniProtKB-KW"/>
</dbReference>
<dbReference type="Proteomes" id="UP001075354">
    <property type="component" value="Chromosome 10"/>
</dbReference>
<dbReference type="InterPro" id="IPR030844">
    <property type="entry name" value="PAN3"/>
</dbReference>
<sequence length="662" mass="72748">MDNMFLPYQQTNGVPQESKLATYMKRSSPSVNSLSNNLNSLSLDHTAQFQKVLAQSTEFVPSNLASNSSSNSSPNFHLGNTYASPVRSPANAQTLGGSPLNHAPSQSPPPKIVHPTPVQPSAAAVSTYQENVGGTTYFYPTSLATSSVSADAGPVSASPLPDAANVVSSPNYYIYPGTPSHLTPISTSPVSSPGPGKKLPPAASSSFYVADKLRQEIALRHTLTMTLPDPDQSQNLPTVVDNYHELCPLEPATSGTPKVNIMGYQTSSYKATHTKTGVRYCLRRIHGFRLPSTKCMTVVDAWKRLQHSNIVQLREVFTTKAFNDHSMIFVYDYHPGSETLLAKHFSPTGPDAPNGYADAFSNDPNAPRPYSHQKNTLLRAQHSSLLPEGALWNFIIQVTAALRVIHAAGLACRALDPTKIILTARSRLRLSCAGVMDVITFDANVSNPQAHIPHYQQEDLCALGKLVLALACKSLISVQPENLKTSLDLVGRTYSSDLRNLIVYLLTTQQRRSLTDLMPMIGARFYTQLDTLQIRGDVLENELAKEMENGRLCRLMVKLGTINERPELNLDPTWAETGDRYMLKLFRDYIFHQVTEDGRPWLDMAHVVTCLNKLDAGVNEKICLMSHDEQSVLVVSYAELKQCLETSFEEVFSASVKPDSRS</sequence>
<evidence type="ECO:0000259" key="8">
    <source>
        <dbReference type="PROSITE" id="PS50011"/>
    </source>
</evidence>
<dbReference type="GO" id="GO:0005524">
    <property type="term" value="F:ATP binding"/>
    <property type="evidence" value="ECO:0007669"/>
    <property type="project" value="UniProtKB-UniRule"/>
</dbReference>
<dbReference type="HAMAP" id="MF_03181">
    <property type="entry name" value="PAN3"/>
    <property type="match status" value="1"/>
</dbReference>
<comment type="function">
    <text evidence="6">Regulatory subunit of the poly(A)-nuclease (PAN) deadenylation complex, one of two cytoplasmic mRNA deadenylases involved in general and miRNA-mediated mRNA turnover. PAN specifically shortens poly(A) tails of RNA and the activity is stimulated by poly(A)-binding protein (PABP). PAN deadenylation is followed by rapid degradation of the shortened mRNA tails by the CCR4-NOT complex. Deadenylated mRNAs are then degraded by two alternative mechanisms, namely exosome-mediated 3'-5' exonucleolytic degradation, or deadenlyation-dependent mRNA decaping and subsequent 5'-3' exonucleolytic degradation by XRN1. PAN3 acts as a positive regulator for PAN activity, recruiting the catalytic subunit PAN2 to mRNA via its interaction with RNA and PABP, and to miRNA targets via its interaction with GW182 family proteins.</text>
</comment>
<name>A0AAV7XCI2_9NEOP</name>
<dbReference type="GO" id="GO:0000289">
    <property type="term" value="P:nuclear-transcribed mRNA poly(A) tail shortening"/>
    <property type="evidence" value="ECO:0007669"/>
    <property type="project" value="UniProtKB-UniRule"/>
</dbReference>
<feature type="binding site" evidence="6">
    <location>
        <begin position="332"/>
        <end position="339"/>
    </location>
    <ligand>
        <name>ATP</name>
        <dbReference type="ChEBI" id="CHEBI:30616"/>
    </ligand>
</feature>
<dbReference type="EMBL" id="JAPTSV010000010">
    <property type="protein sequence ID" value="KAJ1523367.1"/>
    <property type="molecule type" value="Genomic_DNA"/>
</dbReference>
<feature type="region of interest" description="Knob domain" evidence="6">
    <location>
        <begin position="562"/>
        <end position="662"/>
    </location>
</feature>
<protein>
    <recommendedName>
        <fullName evidence="6">PAN2-PAN3 deadenylation complex subunit PAN3</fullName>
    </recommendedName>
    <alternativeName>
        <fullName evidence="6">PAB1P-dependent poly(A)-specific ribonuclease</fullName>
    </alternativeName>
    <alternativeName>
        <fullName evidence="6">Poly(A)-nuclease deadenylation complex subunit 3</fullName>
        <shortName evidence="6">PAN deadenylation complex subunit 3</shortName>
    </alternativeName>
</protein>
<dbReference type="PANTHER" id="PTHR12272">
    <property type="entry name" value="DEADENYLATION COMPLEX SUBUNIT PAN3"/>
    <property type="match status" value="1"/>
</dbReference>
<keyword evidence="4 6" id="KW-0067">ATP-binding</keyword>
<dbReference type="GO" id="GO:0010606">
    <property type="term" value="P:positive regulation of cytoplasmic mRNA processing body assembly"/>
    <property type="evidence" value="ECO:0007669"/>
    <property type="project" value="UniProtKB-UniRule"/>
</dbReference>
<keyword evidence="1 6" id="KW-0963">Cytoplasm</keyword>
<evidence type="ECO:0000256" key="1">
    <source>
        <dbReference type="ARBA" id="ARBA00022490"/>
    </source>
</evidence>
<dbReference type="PANTHER" id="PTHR12272:SF11">
    <property type="entry name" value="PAN2-PAN3 DEADENYLATION COMPLEX SUBUNIT PAN3"/>
    <property type="match status" value="1"/>
</dbReference>
<dbReference type="GO" id="GO:0004672">
    <property type="term" value="F:protein kinase activity"/>
    <property type="evidence" value="ECO:0007669"/>
    <property type="project" value="InterPro"/>
</dbReference>
<comment type="similarity">
    <text evidence="6">Belongs to the protein kinase superfamily. PAN3 family.</text>
</comment>
<evidence type="ECO:0000256" key="7">
    <source>
        <dbReference type="SAM" id="MobiDB-lite"/>
    </source>
</evidence>
<dbReference type="AlphaFoldDB" id="A0AAV7XCI2"/>
<keyword evidence="5 6" id="KW-0175">Coiled coil</keyword>
<evidence type="ECO:0000256" key="3">
    <source>
        <dbReference type="ARBA" id="ARBA00022741"/>
    </source>
</evidence>
<dbReference type="GO" id="GO:0031251">
    <property type="term" value="C:PAN complex"/>
    <property type="evidence" value="ECO:0007669"/>
    <property type="project" value="UniProtKB-UniRule"/>
</dbReference>